<gene>
    <name evidence="1" type="ORF">M0813_17686</name>
</gene>
<dbReference type="Proteomes" id="UP001150062">
    <property type="component" value="Unassembled WGS sequence"/>
</dbReference>
<dbReference type="PANTHER" id="PTHR14187:SF5">
    <property type="entry name" value="HEAT SHOCK 70 KDA PROTEIN 12A"/>
    <property type="match status" value="1"/>
</dbReference>
<dbReference type="SUPFAM" id="SSF53067">
    <property type="entry name" value="Actin-like ATPase domain"/>
    <property type="match status" value="2"/>
</dbReference>
<reference evidence="1" key="1">
    <citation type="submission" date="2022-08" db="EMBL/GenBank/DDBJ databases">
        <title>Novel sulfate-reducing endosymbionts in the free-living metamonad Anaeramoeba.</title>
        <authorList>
            <person name="Jerlstrom-Hultqvist J."/>
            <person name="Cepicka I."/>
            <person name="Gallot-Lavallee L."/>
            <person name="Salas-Leiva D."/>
            <person name="Curtis B.A."/>
            <person name="Zahonova K."/>
            <person name="Pipaliya S."/>
            <person name="Dacks J."/>
            <person name="Roger A.J."/>
        </authorList>
    </citation>
    <scope>NUCLEOTIDE SEQUENCE</scope>
    <source>
        <strain evidence="1">Schooner1</strain>
    </source>
</reference>
<dbReference type="SUPFAM" id="SSF53300">
    <property type="entry name" value="vWA-like"/>
    <property type="match status" value="1"/>
</dbReference>
<dbReference type="InterPro" id="IPR036465">
    <property type="entry name" value="vWFA_dom_sf"/>
</dbReference>
<accession>A0ABQ8YUZ1</accession>
<dbReference type="PANTHER" id="PTHR14187">
    <property type="entry name" value="ALPHA KINASE/ELONGATION FACTOR 2 KINASE"/>
    <property type="match status" value="1"/>
</dbReference>
<evidence type="ECO:0000313" key="1">
    <source>
        <dbReference type="EMBL" id="KAJ6248351.1"/>
    </source>
</evidence>
<sequence length="827" mass="96398">MTNAPLLFQKEFKVSCSIDFGTSRTGAAWYTTHEGNINIPHSNIKTIKLDYKDENFKTNTAILFRKAYGNKWEPIYIGKEAETKYLKLRPKEKNNYQFFKNFKMRLYKNNEKEPKIKSYSGVKWELTRVLSGLFQFVAQKFVDSYQESTNKTLNLNEHSVQWVLTVPAIWEDQSKEIMRKAFYKSGLIPSKNSDDLIFCYEPEAAALDFFYSLKNIYDLNMKKVLVIDQGGGTIDMTMIRPKIENKKITEFEILMVPKGGDFGSTYIDKQFLKFFQSFLNLNDNQFSQFKNDCPKGLLKLMFLWENLKIGTQKEEMTRDDPHAIEIPPIVLKYLKKTFGIKDFEYLTDLFNQRNQNSGLSKIEWNDDEDEIELKGDRVKSFFTKPLQKFRAYLNNLKQKSDILKQTEIVFFTGGLSNSDYFRESIKNQLGRNTYQYMLSPYPDKSIVIGAVRYGIDPKIISIRKSSYTYGILVSPKFDSRCHDSNYKYSIQNENNQREDRCANVFQPIIFKGDTIKLSKPMKERFTPIQKNSTEMKINILRTEKKWDTNYQSIYLDSQDVIIMASFSIPIPQSNLPINKQKLEISFHFATTEIKIFMKYLPNTRFNKELSLNYDEIQKKDELLEIPKSSSIHTFFIIDTSASMRYKDVIPSNNKSWYFQSPFPNNRFGAVLESVGEYIIERQKVSSNDRITLIYFDDYADLVFRNEVLSTHLIVEFASPNFGLTYFDEGFKLAYQNMEQINLEGRVPKMIFFSDGQNCGSNEYLHELLEGYMNGPYGRKGLHIDAILLGPQSYKEDMDEITKIGKGRSLQSETSEGLAKSFIQLAQN</sequence>
<proteinExistence type="predicted"/>
<protein>
    <submittedName>
        <fullName evidence="1">Heat shock 70 kDa protein 12a-like</fullName>
    </submittedName>
</protein>
<dbReference type="CDD" id="cd00198">
    <property type="entry name" value="vWFA"/>
    <property type="match status" value="1"/>
</dbReference>
<evidence type="ECO:0000313" key="2">
    <source>
        <dbReference type="Proteomes" id="UP001150062"/>
    </source>
</evidence>
<dbReference type="EMBL" id="JAOAOG010000114">
    <property type="protein sequence ID" value="KAJ6248351.1"/>
    <property type="molecule type" value="Genomic_DNA"/>
</dbReference>
<dbReference type="Gene3D" id="3.30.420.40">
    <property type="match status" value="1"/>
</dbReference>
<organism evidence="1 2">
    <name type="scientific">Anaeramoeba flamelloides</name>
    <dbReference type="NCBI Taxonomy" id="1746091"/>
    <lineage>
        <taxon>Eukaryota</taxon>
        <taxon>Metamonada</taxon>
        <taxon>Anaeramoebidae</taxon>
        <taxon>Anaeramoeba</taxon>
    </lineage>
</organism>
<name>A0ABQ8YUZ1_9EUKA</name>
<dbReference type="InterPro" id="IPR043129">
    <property type="entry name" value="ATPase_NBD"/>
</dbReference>
<keyword evidence="2" id="KW-1185">Reference proteome</keyword>
<comment type="caution">
    <text evidence="1">The sequence shown here is derived from an EMBL/GenBank/DDBJ whole genome shotgun (WGS) entry which is preliminary data.</text>
</comment>
<dbReference type="Gene3D" id="3.40.50.410">
    <property type="entry name" value="von Willebrand factor, type A domain"/>
    <property type="match status" value="1"/>
</dbReference>